<evidence type="ECO:0000313" key="6">
    <source>
        <dbReference type="EMBL" id="MBK3332275.1"/>
    </source>
</evidence>
<dbReference type="SUPFAM" id="SSF56059">
    <property type="entry name" value="Glutathione synthetase ATP-binding domain-like"/>
    <property type="match status" value="1"/>
</dbReference>
<reference evidence="6 7" key="1">
    <citation type="journal article" date="2021" name="Syst. Appl. Microbiol.">
        <title>Persephonella atlantica sp. nov.: How to adapt to physico-chemical gradients in high temperature hydrothermal habitats.</title>
        <authorList>
            <person name="Francois D.X."/>
            <person name="Godfroy A."/>
            <person name="Mathien C."/>
            <person name="Aube J."/>
            <person name="Cathalot C."/>
            <person name="Lesongeur F."/>
            <person name="L'Haridon S."/>
            <person name="Philippon X."/>
            <person name="Roussel E.G."/>
        </authorList>
    </citation>
    <scope>NUCLEOTIDE SEQUENCE [LARGE SCALE GENOMIC DNA]</scope>
    <source>
        <strain evidence="6 7">MO1340</strain>
    </source>
</reference>
<dbReference type="InterPro" id="IPR013815">
    <property type="entry name" value="ATP_grasp_subdomain_1"/>
</dbReference>
<sequence>MRVLVVYNKDFSKVIYQRNPTKEIYSEKTVFRIKSALERAGHYVEVADGNMEIIDRLKVFFRRGKGIVFNLSYGIQGESRYSHIPSILEMLGVPYTGSTPEGHAVALDKALTKIAVQYYGIKTPDFMVFKSPEKLEDIKLPVIVKPRREALSLGVKVAKTKEELKKAVREITDIFGQEALVEKFIRGREFSVALIGNGKDLTALPVLEFDLGGNPEAIQTTFLKRHRPIRKICPAEIPENTAKKMQEISKRVFNILELRDYARVDLRMDESGEIYFLEINSQASLGETGSFIHSARAAGMDFDQTVIKILDAAVKRYQELWEEYDGFEQD</sequence>
<dbReference type="Pfam" id="PF07478">
    <property type="entry name" value="Dala_Dala_lig_C"/>
    <property type="match status" value="1"/>
</dbReference>
<evidence type="ECO:0000256" key="4">
    <source>
        <dbReference type="PROSITE-ProRule" id="PRU00409"/>
    </source>
</evidence>
<keyword evidence="4" id="KW-0067">ATP-binding</keyword>
<dbReference type="PANTHER" id="PTHR23132:SF23">
    <property type="entry name" value="D-ALANINE--D-ALANINE LIGASE B"/>
    <property type="match status" value="1"/>
</dbReference>
<comment type="caution">
    <text evidence="6">The sequence shown here is derived from an EMBL/GenBank/DDBJ whole genome shotgun (WGS) entry which is preliminary data.</text>
</comment>
<dbReference type="Gene3D" id="3.30.470.20">
    <property type="entry name" value="ATP-grasp fold, B domain"/>
    <property type="match status" value="1"/>
</dbReference>
<dbReference type="InterPro" id="IPR011761">
    <property type="entry name" value="ATP-grasp"/>
</dbReference>
<keyword evidence="7" id="KW-1185">Reference proteome</keyword>
<dbReference type="Gene3D" id="3.40.50.20">
    <property type="match status" value="1"/>
</dbReference>
<evidence type="ECO:0000256" key="2">
    <source>
        <dbReference type="ARBA" id="ARBA00022598"/>
    </source>
</evidence>
<dbReference type="EMBL" id="JAACYA010000001">
    <property type="protein sequence ID" value="MBK3332275.1"/>
    <property type="molecule type" value="Genomic_DNA"/>
</dbReference>
<protein>
    <submittedName>
        <fullName evidence="6">ATP-grasp domain-containing protein</fullName>
    </submittedName>
</protein>
<dbReference type="SUPFAM" id="SSF52440">
    <property type="entry name" value="PreATP-grasp domain"/>
    <property type="match status" value="1"/>
</dbReference>
<dbReference type="InterPro" id="IPR016185">
    <property type="entry name" value="PreATP-grasp_dom_sf"/>
</dbReference>
<dbReference type="SMART" id="SM01209">
    <property type="entry name" value="GARS_A"/>
    <property type="match status" value="1"/>
</dbReference>
<evidence type="ECO:0000256" key="1">
    <source>
        <dbReference type="ARBA" id="ARBA00010871"/>
    </source>
</evidence>
<dbReference type="PANTHER" id="PTHR23132">
    <property type="entry name" value="D-ALANINE--D-ALANINE LIGASE"/>
    <property type="match status" value="1"/>
</dbReference>
<evidence type="ECO:0000313" key="7">
    <source>
        <dbReference type="Proteomes" id="UP000772812"/>
    </source>
</evidence>
<keyword evidence="2" id="KW-0436">Ligase</keyword>
<keyword evidence="4" id="KW-0547">Nucleotide-binding</keyword>
<comment type="similarity">
    <text evidence="1">Belongs to the D-alanine--D-alanine ligase family.</text>
</comment>
<dbReference type="Gene3D" id="3.30.1490.20">
    <property type="entry name" value="ATP-grasp fold, A domain"/>
    <property type="match status" value="1"/>
</dbReference>
<dbReference type="InterPro" id="IPR011095">
    <property type="entry name" value="Dala_Dala_lig_C"/>
</dbReference>
<evidence type="ECO:0000259" key="5">
    <source>
        <dbReference type="PROSITE" id="PS50975"/>
    </source>
</evidence>
<organism evidence="6 7">
    <name type="scientific">Persephonella atlantica</name>
    <dbReference type="NCBI Taxonomy" id="2699429"/>
    <lineage>
        <taxon>Bacteria</taxon>
        <taxon>Pseudomonadati</taxon>
        <taxon>Aquificota</taxon>
        <taxon>Aquificia</taxon>
        <taxon>Aquificales</taxon>
        <taxon>Hydrogenothermaceae</taxon>
        <taxon>Persephonella</taxon>
    </lineage>
</organism>
<accession>A0ABS1GH70</accession>
<keyword evidence="3" id="KW-0961">Cell wall biogenesis/degradation</keyword>
<name>A0ABS1GH70_9AQUI</name>
<gene>
    <name evidence="6" type="ORF">GWK41_04240</name>
</gene>
<dbReference type="PROSITE" id="PS50975">
    <property type="entry name" value="ATP_GRASP"/>
    <property type="match status" value="1"/>
</dbReference>
<evidence type="ECO:0000256" key="3">
    <source>
        <dbReference type="ARBA" id="ARBA00023316"/>
    </source>
</evidence>
<dbReference type="RefSeq" id="WP_200673654.1">
    <property type="nucleotide sequence ID" value="NZ_JAACYA010000001.1"/>
</dbReference>
<dbReference type="Proteomes" id="UP000772812">
    <property type="component" value="Unassembled WGS sequence"/>
</dbReference>
<feature type="domain" description="ATP-grasp" evidence="5">
    <location>
        <begin position="113"/>
        <end position="311"/>
    </location>
</feature>
<proteinExistence type="inferred from homology"/>